<dbReference type="GO" id="GO:0051707">
    <property type="term" value="P:response to other organism"/>
    <property type="evidence" value="ECO:0007669"/>
    <property type="project" value="UniProtKB-ARBA"/>
</dbReference>
<name>A0A059B973_EUCGR</name>
<dbReference type="GO" id="GO:0006952">
    <property type="term" value="P:defense response"/>
    <property type="evidence" value="ECO:0007669"/>
    <property type="project" value="UniProtKB-KW"/>
</dbReference>
<evidence type="ECO:0000256" key="2">
    <source>
        <dbReference type="ARBA" id="ARBA00022737"/>
    </source>
</evidence>
<dbReference type="InterPro" id="IPR035897">
    <property type="entry name" value="Toll_tir_struct_dom_sf"/>
</dbReference>
<dbReference type="SUPFAM" id="SSF52540">
    <property type="entry name" value="P-loop containing nucleoside triphosphate hydrolases"/>
    <property type="match status" value="1"/>
</dbReference>
<dbReference type="PANTHER" id="PTHR11017:SF570">
    <property type="entry name" value="DISEASE RESISTANCE PROTEIN (TIR-NBS CLASS)-RELATED"/>
    <property type="match status" value="1"/>
</dbReference>
<dbReference type="InterPro" id="IPR044974">
    <property type="entry name" value="Disease_R_plants"/>
</dbReference>
<dbReference type="SUPFAM" id="SSF46785">
    <property type="entry name" value="Winged helix' DNA-binding domain"/>
    <property type="match status" value="1"/>
</dbReference>
<dbReference type="InterPro" id="IPR000157">
    <property type="entry name" value="TIR_dom"/>
</dbReference>
<dbReference type="PROSITE" id="PS50104">
    <property type="entry name" value="TIR"/>
    <property type="match status" value="1"/>
</dbReference>
<dbReference type="PRINTS" id="PR00364">
    <property type="entry name" value="DISEASERSIST"/>
</dbReference>
<dbReference type="Pfam" id="PF23598">
    <property type="entry name" value="LRR_14"/>
    <property type="match status" value="1"/>
</dbReference>
<dbReference type="GO" id="GO:0007165">
    <property type="term" value="P:signal transduction"/>
    <property type="evidence" value="ECO:0007669"/>
    <property type="project" value="InterPro"/>
</dbReference>
<dbReference type="InterPro" id="IPR036390">
    <property type="entry name" value="WH_DNA-bd_sf"/>
</dbReference>
<dbReference type="EMBL" id="KK198759">
    <property type="protein sequence ID" value="KCW62777.1"/>
    <property type="molecule type" value="Genomic_DNA"/>
</dbReference>
<dbReference type="GO" id="GO:0043531">
    <property type="term" value="F:ADP binding"/>
    <property type="evidence" value="ECO:0007669"/>
    <property type="project" value="InterPro"/>
</dbReference>
<evidence type="ECO:0000259" key="4">
    <source>
        <dbReference type="PROSITE" id="PS50104"/>
    </source>
</evidence>
<organism evidence="5">
    <name type="scientific">Eucalyptus grandis</name>
    <name type="common">Flooded gum</name>
    <dbReference type="NCBI Taxonomy" id="71139"/>
    <lineage>
        <taxon>Eukaryota</taxon>
        <taxon>Viridiplantae</taxon>
        <taxon>Streptophyta</taxon>
        <taxon>Embryophyta</taxon>
        <taxon>Tracheophyta</taxon>
        <taxon>Spermatophyta</taxon>
        <taxon>Magnoliopsida</taxon>
        <taxon>eudicotyledons</taxon>
        <taxon>Gunneridae</taxon>
        <taxon>Pentapetalae</taxon>
        <taxon>rosids</taxon>
        <taxon>malvids</taxon>
        <taxon>Myrtales</taxon>
        <taxon>Myrtaceae</taxon>
        <taxon>Myrtoideae</taxon>
        <taxon>Eucalypteae</taxon>
        <taxon>Eucalyptus</taxon>
    </lineage>
</organism>
<dbReference type="SUPFAM" id="SSF52058">
    <property type="entry name" value="L domain-like"/>
    <property type="match status" value="1"/>
</dbReference>
<keyword evidence="1" id="KW-0433">Leucine-rich repeat</keyword>
<dbReference type="InterPro" id="IPR032675">
    <property type="entry name" value="LRR_dom_sf"/>
</dbReference>
<dbReference type="Pfam" id="PF00931">
    <property type="entry name" value="NB-ARC"/>
    <property type="match status" value="1"/>
</dbReference>
<keyword evidence="2" id="KW-0677">Repeat</keyword>
<evidence type="ECO:0000256" key="3">
    <source>
        <dbReference type="ARBA" id="ARBA00022821"/>
    </source>
</evidence>
<sequence>MSKILQVIRHTEICIPVFSKDFASSKSCLKEVAEMVACDRKIMPIFYDVSPSVVCEQEESYQKSFCTHAALGVMSATIDNWKKALHIVSRKRGWELQKFNYGEQELIKEVVSKVRRQLKKDDLDVQKDLVGMGHHVQEMMNKLGVRCENGKVVERQMLTGKRVIEISGLPGIGKSTLAMIVRSKIRHLFDECSFLEVKERTPLSLQEQLICEIQKNKCTPIYLARGAEFIRFKFEGHRVLIILDDVSDFKQILSLGIYLSEFGPGSRIIVIPMGSSLVDNYIRELETFQRSVDRRDEIVVEKYELEQMNDNHAFQLFCKFALRGQPLQEEFSSLAWDISSATGGLPFLINAVGTSLIGQPIESWRAVFSILSSKPFNKGIKRIWETKYEVLEDDAQKIFLDIACFFTGKDKTIPPYMWEVCELNPCVWIPQILSTSLVKSTENNKFWMHNQVKLFGMNIVEEKNPEKPSKRSRLWNQEDIKRVLNEDKVAKVEALSATFGKPHSFAELRFFRNFSNLRYLRMSHAFINIKGQNAKNSRVDPFLPRLRWLEWQWCHNISRLLALDLSGLVVLDLSWCTATIWKDWKKIMKKAKILKVLILKRCHGLAESPVSNAPVTLERLNLKYCSKLLSIGRSISKLRKLVSLNIKFCSYVQALPEDIGSLEDLAELYIDETSIKAIDFPEGSYGKLQILSACKCKIMSLPESIGNLKSLLYLAWDETELSELPDSIVSLEKLQTLSLRKCLKLWKLPGSIGNLKELQLMDLSYTQVNELPSSVQDLRNLKVLKMAGTFIREFPEGIKNLERLEEIDFSGCRSLTGECDIRGLPSLRVLLLENTYISNLRVLEFQYSNLQNLRMGAGVPISKIKTFKAA</sequence>
<dbReference type="Gene3D" id="3.80.10.10">
    <property type="entry name" value="Ribonuclease Inhibitor"/>
    <property type="match status" value="2"/>
</dbReference>
<dbReference type="Gramene" id="KCW62777">
    <property type="protein sequence ID" value="KCW62777"/>
    <property type="gene ID" value="EUGRSUZ_G00359"/>
</dbReference>
<dbReference type="AlphaFoldDB" id="A0A059B973"/>
<dbReference type="InterPro" id="IPR042197">
    <property type="entry name" value="Apaf_helical"/>
</dbReference>
<keyword evidence="3" id="KW-0611">Plant defense</keyword>
<dbReference type="Pfam" id="PF01582">
    <property type="entry name" value="TIR"/>
    <property type="match status" value="1"/>
</dbReference>
<dbReference type="InterPro" id="IPR058192">
    <property type="entry name" value="WHD_ROQ1-like"/>
</dbReference>
<proteinExistence type="predicted"/>
<protein>
    <recommendedName>
        <fullName evidence="4">TIR domain-containing protein</fullName>
    </recommendedName>
</protein>
<dbReference type="SUPFAM" id="SSF52200">
    <property type="entry name" value="Toll/Interleukin receptor TIR domain"/>
    <property type="match status" value="1"/>
</dbReference>
<dbReference type="Gene3D" id="3.40.50.300">
    <property type="entry name" value="P-loop containing nucleotide triphosphate hydrolases"/>
    <property type="match status" value="1"/>
</dbReference>
<dbReference type="Pfam" id="PF23282">
    <property type="entry name" value="WHD_ROQ1"/>
    <property type="match status" value="1"/>
</dbReference>
<dbReference type="InterPro" id="IPR027417">
    <property type="entry name" value="P-loop_NTPase"/>
</dbReference>
<gene>
    <name evidence="5" type="ORF">EUGRSUZ_G00359</name>
</gene>
<dbReference type="InterPro" id="IPR002182">
    <property type="entry name" value="NB-ARC"/>
</dbReference>
<dbReference type="Gene3D" id="3.40.50.10140">
    <property type="entry name" value="Toll/interleukin-1 receptor homology (TIR) domain"/>
    <property type="match status" value="1"/>
</dbReference>
<dbReference type="InterPro" id="IPR055414">
    <property type="entry name" value="LRR_R13L4/SHOC2-like"/>
</dbReference>
<evidence type="ECO:0000313" key="5">
    <source>
        <dbReference type="EMBL" id="KCW62777.1"/>
    </source>
</evidence>
<accession>A0A059B973</accession>
<dbReference type="InParanoid" id="A0A059B973"/>
<dbReference type="Gene3D" id="1.10.8.430">
    <property type="entry name" value="Helical domain of apoptotic protease-activating factors"/>
    <property type="match status" value="1"/>
</dbReference>
<feature type="domain" description="TIR" evidence="4">
    <location>
        <begin position="1"/>
        <end position="118"/>
    </location>
</feature>
<evidence type="ECO:0000256" key="1">
    <source>
        <dbReference type="ARBA" id="ARBA00022614"/>
    </source>
</evidence>
<dbReference type="PANTHER" id="PTHR11017">
    <property type="entry name" value="LEUCINE-RICH REPEAT-CONTAINING PROTEIN"/>
    <property type="match status" value="1"/>
</dbReference>
<reference evidence="5" key="1">
    <citation type="submission" date="2013-07" db="EMBL/GenBank/DDBJ databases">
        <title>The genome of Eucalyptus grandis.</title>
        <authorList>
            <person name="Schmutz J."/>
            <person name="Hayes R."/>
            <person name="Myburg A."/>
            <person name="Tuskan G."/>
            <person name="Grattapaglia D."/>
            <person name="Rokhsar D.S."/>
        </authorList>
    </citation>
    <scope>NUCLEOTIDE SEQUENCE</scope>
    <source>
        <tissue evidence="5">Leaf extractions</tissue>
    </source>
</reference>